<feature type="domain" description="Fibronectin type-III" evidence="1">
    <location>
        <begin position="10"/>
        <end position="101"/>
    </location>
</feature>
<dbReference type="InterPro" id="IPR013783">
    <property type="entry name" value="Ig-like_fold"/>
</dbReference>
<dbReference type="InParanoid" id="A0A1X7T583"/>
<proteinExistence type="predicted"/>
<organism evidence="2">
    <name type="scientific">Amphimedon queenslandica</name>
    <name type="common">Sponge</name>
    <dbReference type="NCBI Taxonomy" id="400682"/>
    <lineage>
        <taxon>Eukaryota</taxon>
        <taxon>Metazoa</taxon>
        <taxon>Porifera</taxon>
        <taxon>Demospongiae</taxon>
        <taxon>Heteroscleromorpha</taxon>
        <taxon>Haplosclerida</taxon>
        <taxon>Niphatidae</taxon>
        <taxon>Amphimedon</taxon>
    </lineage>
</organism>
<dbReference type="SUPFAM" id="SSF49265">
    <property type="entry name" value="Fibronectin type III"/>
    <property type="match status" value="1"/>
</dbReference>
<evidence type="ECO:0000313" key="2">
    <source>
        <dbReference type="EnsemblMetazoa" id="Aqu2.1.09656_001"/>
    </source>
</evidence>
<accession>A0A1X7T583</accession>
<dbReference type="AlphaFoldDB" id="A0A1X7T583"/>
<evidence type="ECO:0000259" key="1">
    <source>
        <dbReference type="PROSITE" id="PS50853"/>
    </source>
</evidence>
<dbReference type="Gene3D" id="2.60.40.10">
    <property type="entry name" value="Immunoglobulins"/>
    <property type="match status" value="1"/>
</dbReference>
<protein>
    <recommendedName>
        <fullName evidence="1">Fibronectin type-III domain-containing protein</fullName>
    </recommendedName>
</protein>
<dbReference type="PROSITE" id="PS50853">
    <property type="entry name" value="FN3"/>
    <property type="match status" value="1"/>
</dbReference>
<dbReference type="InterPro" id="IPR036116">
    <property type="entry name" value="FN3_sf"/>
</dbReference>
<dbReference type="InterPro" id="IPR003961">
    <property type="entry name" value="FN3_dom"/>
</dbReference>
<name>A0A1X7T583_AMPQE</name>
<reference evidence="2" key="1">
    <citation type="submission" date="2017-05" db="UniProtKB">
        <authorList>
            <consortium name="EnsemblMetazoa"/>
        </authorList>
    </citation>
    <scope>IDENTIFICATION</scope>
</reference>
<sequence>MNNWKSLLDSVSDLAYTFVNESSVLLTWTAPYTLDNVPITGYYIVNGLVNITTTNDNTNITLSDTNPDPCVLNNVSVSPINDAGIGSSNDIGFYYVTVPRSVEEAGFSIITFNETTANVSLNIPITLDCTGEAPENASIAIQCNETGVVYDITELVEYTAQPRNITGSVPVPLYEECNISIVFSNEAGISEPFTLAFGKYSVITYVLSIIII</sequence>
<dbReference type="EnsemblMetazoa" id="Aqu2.1.09656_001">
    <property type="protein sequence ID" value="Aqu2.1.09656_001"/>
    <property type="gene ID" value="Aqu2.1.09656"/>
</dbReference>
<dbReference type="SMART" id="SM00060">
    <property type="entry name" value="FN3"/>
    <property type="match status" value="1"/>
</dbReference>